<accession>A0A9P8ULN6</accession>
<dbReference type="GeneID" id="70125955"/>
<dbReference type="AlphaFoldDB" id="A0A9P8ULN6"/>
<evidence type="ECO:0000313" key="2">
    <source>
        <dbReference type="Proteomes" id="UP000758603"/>
    </source>
</evidence>
<dbReference type="PROSITE" id="PS50096">
    <property type="entry name" value="IQ"/>
    <property type="match status" value="1"/>
</dbReference>
<keyword evidence="2" id="KW-1185">Reference proteome</keyword>
<evidence type="ECO:0008006" key="3">
    <source>
        <dbReference type="Google" id="ProtNLM"/>
    </source>
</evidence>
<dbReference type="PANTHER" id="PTHR47657">
    <property type="entry name" value="STEROL REGULATORY ELEMENT-BINDING PROTEIN ECM22"/>
    <property type="match status" value="1"/>
</dbReference>
<dbReference type="OrthoDB" id="5295362at2759"/>
<comment type="caution">
    <text evidence="1">The sequence shown here is derived from an EMBL/GenBank/DDBJ whole genome shotgun (WGS) entry which is preliminary data.</text>
</comment>
<dbReference type="PANTHER" id="PTHR47657:SF14">
    <property type="entry name" value="ZN(2)-C6 FUNGAL-TYPE DOMAIN-CONTAINING PROTEIN"/>
    <property type="match status" value="1"/>
</dbReference>
<dbReference type="EMBL" id="JAGPXC010000004">
    <property type="protein sequence ID" value="KAH6654850.1"/>
    <property type="molecule type" value="Genomic_DNA"/>
</dbReference>
<dbReference type="Proteomes" id="UP000758603">
    <property type="component" value="Unassembled WGS sequence"/>
</dbReference>
<proteinExistence type="predicted"/>
<sequence>LAPLQRELYNYYLNHTAKSIAVDDAELHALRTEIGSLASDSNIILNSVLALAAVDKCHCLIWDSAPQPEYHAQITGLLLSAEQYHWQAVRQTRSDAVHMGCYDHVMANAALMVLYGCASHGVRIRLASKEYAKMHLASELAPVRLQWMSLIWAVHIAYSGLTNTKPNYFSVKGHQWASLAQPHQDIVWQSFEEEQQLSSNEESTDRTRRLFSPIVAATWASAVGKLHELVSNDLYLQFGDDYLSDVFVCMRSLNLLHNIFSEVFSTDLPTKPSTSSHETELQPWLRGYLARVTSRTPHKPLRRIVMAFVHKMPPRYFNLLQTTLEALPENFDDDKNPDQKHSVLAKSSLHKLVIDIFAHWLVLVMLLDGVWWISDIGTWELNRVILTMRSFSVVDSRELADNWWPHNMYIINEKLS</sequence>
<reference evidence="1" key="1">
    <citation type="journal article" date="2021" name="Nat. Commun.">
        <title>Genetic determinants of endophytism in the Arabidopsis root mycobiome.</title>
        <authorList>
            <person name="Mesny F."/>
            <person name="Miyauchi S."/>
            <person name="Thiergart T."/>
            <person name="Pickel B."/>
            <person name="Atanasova L."/>
            <person name="Karlsson M."/>
            <person name="Huettel B."/>
            <person name="Barry K.W."/>
            <person name="Haridas S."/>
            <person name="Chen C."/>
            <person name="Bauer D."/>
            <person name="Andreopoulos W."/>
            <person name="Pangilinan J."/>
            <person name="LaButti K."/>
            <person name="Riley R."/>
            <person name="Lipzen A."/>
            <person name="Clum A."/>
            <person name="Drula E."/>
            <person name="Henrissat B."/>
            <person name="Kohler A."/>
            <person name="Grigoriev I.V."/>
            <person name="Martin F.M."/>
            <person name="Hacquard S."/>
        </authorList>
    </citation>
    <scope>NUCLEOTIDE SEQUENCE</scope>
    <source>
        <strain evidence="1">MPI-SDFR-AT-0073</strain>
    </source>
</reference>
<dbReference type="RefSeq" id="XP_045959120.1">
    <property type="nucleotide sequence ID" value="XM_046097063.1"/>
</dbReference>
<organism evidence="1 2">
    <name type="scientific">Truncatella angustata</name>
    <dbReference type="NCBI Taxonomy" id="152316"/>
    <lineage>
        <taxon>Eukaryota</taxon>
        <taxon>Fungi</taxon>
        <taxon>Dikarya</taxon>
        <taxon>Ascomycota</taxon>
        <taxon>Pezizomycotina</taxon>
        <taxon>Sordariomycetes</taxon>
        <taxon>Xylariomycetidae</taxon>
        <taxon>Amphisphaeriales</taxon>
        <taxon>Sporocadaceae</taxon>
        <taxon>Truncatella</taxon>
    </lineage>
</organism>
<evidence type="ECO:0000313" key="1">
    <source>
        <dbReference type="EMBL" id="KAH6654850.1"/>
    </source>
</evidence>
<dbReference type="GO" id="GO:0000981">
    <property type="term" value="F:DNA-binding transcription factor activity, RNA polymerase II-specific"/>
    <property type="evidence" value="ECO:0007669"/>
    <property type="project" value="TreeGrafter"/>
</dbReference>
<feature type="non-terminal residue" evidence="1">
    <location>
        <position position="416"/>
    </location>
</feature>
<protein>
    <recommendedName>
        <fullName evidence="3">Transcription factor domain-containing protein</fullName>
    </recommendedName>
</protein>
<dbReference type="InterPro" id="IPR052400">
    <property type="entry name" value="Zn2-C6_fungal_TF"/>
</dbReference>
<name>A0A9P8ULN6_9PEZI</name>
<feature type="non-terminal residue" evidence="1">
    <location>
        <position position="1"/>
    </location>
</feature>
<gene>
    <name evidence="1" type="ORF">BKA67DRAFT_498532</name>
</gene>